<dbReference type="CDD" id="cd03257">
    <property type="entry name" value="ABC_NikE_OppD_transporters"/>
    <property type="match status" value="1"/>
</dbReference>
<dbReference type="OrthoDB" id="337094at2"/>
<evidence type="ECO:0000256" key="2">
    <source>
        <dbReference type="ARBA" id="ARBA00005417"/>
    </source>
</evidence>
<keyword evidence="7" id="KW-0472">Membrane</keyword>
<gene>
    <name evidence="9" type="ORF">TREVI0001_2419</name>
</gene>
<dbReference type="STRING" id="596324.TREVI0001_2419"/>
<evidence type="ECO:0000313" key="10">
    <source>
        <dbReference type="Proteomes" id="UP000004509"/>
    </source>
</evidence>
<dbReference type="SMART" id="SM00382">
    <property type="entry name" value="AAA"/>
    <property type="match status" value="1"/>
</dbReference>
<keyword evidence="5" id="KW-0547">Nucleotide-binding</keyword>
<evidence type="ECO:0000256" key="7">
    <source>
        <dbReference type="ARBA" id="ARBA00023136"/>
    </source>
</evidence>
<dbReference type="eggNOG" id="COG0444">
    <property type="taxonomic scope" value="Bacteria"/>
</dbReference>
<dbReference type="InterPro" id="IPR013563">
    <property type="entry name" value="Oligopep_ABC_C"/>
</dbReference>
<dbReference type="Pfam" id="PF00005">
    <property type="entry name" value="ABC_tran"/>
    <property type="match status" value="1"/>
</dbReference>
<name>C8PSN0_9SPIR</name>
<dbReference type="InterPro" id="IPR027417">
    <property type="entry name" value="P-loop_NTPase"/>
</dbReference>
<dbReference type="InterPro" id="IPR003593">
    <property type="entry name" value="AAA+_ATPase"/>
</dbReference>
<evidence type="ECO:0000259" key="8">
    <source>
        <dbReference type="PROSITE" id="PS50893"/>
    </source>
</evidence>
<keyword evidence="6 9" id="KW-0067">ATP-binding</keyword>
<dbReference type="PANTHER" id="PTHR43297:SF2">
    <property type="entry name" value="DIPEPTIDE TRANSPORT ATP-BINDING PROTEIN DPPD"/>
    <property type="match status" value="1"/>
</dbReference>
<dbReference type="Gene3D" id="3.40.50.300">
    <property type="entry name" value="P-loop containing nucleotide triphosphate hydrolases"/>
    <property type="match status" value="1"/>
</dbReference>
<dbReference type="InterPro" id="IPR003439">
    <property type="entry name" value="ABC_transporter-like_ATP-bd"/>
</dbReference>
<evidence type="ECO:0000256" key="4">
    <source>
        <dbReference type="ARBA" id="ARBA00022475"/>
    </source>
</evidence>
<dbReference type="NCBIfam" id="TIGR01727">
    <property type="entry name" value="oligo_HPY"/>
    <property type="match status" value="1"/>
</dbReference>
<protein>
    <submittedName>
        <fullName evidence="9">ABC transporter, ATP-binding protein</fullName>
    </submittedName>
</protein>
<comment type="subcellular location">
    <subcellularLocation>
        <location evidence="1">Cell inner membrane</location>
        <topology evidence="1">Peripheral membrane protein</topology>
    </subcellularLocation>
</comment>
<dbReference type="GO" id="GO:0005524">
    <property type="term" value="F:ATP binding"/>
    <property type="evidence" value="ECO:0007669"/>
    <property type="project" value="UniProtKB-KW"/>
</dbReference>
<evidence type="ECO:0000256" key="3">
    <source>
        <dbReference type="ARBA" id="ARBA00022448"/>
    </source>
</evidence>
<keyword evidence="3" id="KW-0813">Transport</keyword>
<comment type="similarity">
    <text evidence="2">Belongs to the ABC transporter superfamily.</text>
</comment>
<dbReference type="EMBL" id="ACYH01000054">
    <property type="protein sequence ID" value="EEV19491.1"/>
    <property type="molecule type" value="Genomic_DNA"/>
</dbReference>
<dbReference type="InterPro" id="IPR017871">
    <property type="entry name" value="ABC_transporter-like_CS"/>
</dbReference>
<evidence type="ECO:0000256" key="5">
    <source>
        <dbReference type="ARBA" id="ARBA00022741"/>
    </source>
</evidence>
<dbReference type="Proteomes" id="UP000004509">
    <property type="component" value="Unassembled WGS sequence"/>
</dbReference>
<dbReference type="GO" id="GO:0016887">
    <property type="term" value="F:ATP hydrolysis activity"/>
    <property type="evidence" value="ECO:0007669"/>
    <property type="project" value="InterPro"/>
</dbReference>
<evidence type="ECO:0000256" key="1">
    <source>
        <dbReference type="ARBA" id="ARBA00004417"/>
    </source>
</evidence>
<dbReference type="InterPro" id="IPR050388">
    <property type="entry name" value="ABC_Ni/Peptide_Import"/>
</dbReference>
<evidence type="ECO:0000256" key="6">
    <source>
        <dbReference type="ARBA" id="ARBA00022840"/>
    </source>
</evidence>
<dbReference type="AlphaFoldDB" id="C8PSN0"/>
<dbReference type="GO" id="GO:0005886">
    <property type="term" value="C:plasma membrane"/>
    <property type="evidence" value="ECO:0007669"/>
    <property type="project" value="UniProtKB-SubCell"/>
</dbReference>
<dbReference type="GO" id="GO:0015833">
    <property type="term" value="P:peptide transport"/>
    <property type="evidence" value="ECO:0007669"/>
    <property type="project" value="InterPro"/>
</dbReference>
<dbReference type="Pfam" id="PF08352">
    <property type="entry name" value="oligo_HPY"/>
    <property type="match status" value="1"/>
</dbReference>
<dbReference type="PANTHER" id="PTHR43297">
    <property type="entry name" value="OLIGOPEPTIDE TRANSPORT ATP-BINDING PROTEIN APPD"/>
    <property type="match status" value="1"/>
</dbReference>
<reference evidence="9 10" key="1">
    <citation type="submission" date="2009-07" db="EMBL/GenBank/DDBJ databases">
        <authorList>
            <person name="Madupu R."/>
            <person name="Sebastian Y."/>
            <person name="Durkin A.S."/>
            <person name="Torralba M."/>
            <person name="Methe B."/>
            <person name="Sutton G.G."/>
            <person name="Strausberg R.L."/>
            <person name="Nelson K.E."/>
        </authorList>
    </citation>
    <scope>NUCLEOTIDE SEQUENCE [LARGE SCALE GENOMIC DNA]</scope>
    <source>
        <strain evidence="9 10">ATCC 35580</strain>
    </source>
</reference>
<dbReference type="PROSITE" id="PS00211">
    <property type="entry name" value="ABC_TRANSPORTER_1"/>
    <property type="match status" value="1"/>
</dbReference>
<comment type="caution">
    <text evidence="9">The sequence shown here is derived from an EMBL/GenBank/DDBJ whole genome shotgun (WGS) entry which is preliminary data.</text>
</comment>
<dbReference type="FunFam" id="3.40.50.300:FF:000016">
    <property type="entry name" value="Oligopeptide ABC transporter ATP-binding component"/>
    <property type="match status" value="1"/>
</dbReference>
<evidence type="ECO:0000313" key="9">
    <source>
        <dbReference type="EMBL" id="EEV19491.1"/>
    </source>
</evidence>
<organism evidence="9 10">
    <name type="scientific">Treponema vincentii ATCC 35580</name>
    <dbReference type="NCBI Taxonomy" id="596324"/>
    <lineage>
        <taxon>Bacteria</taxon>
        <taxon>Pseudomonadati</taxon>
        <taxon>Spirochaetota</taxon>
        <taxon>Spirochaetia</taxon>
        <taxon>Spirochaetales</taxon>
        <taxon>Treponemataceae</taxon>
        <taxon>Treponema</taxon>
    </lineage>
</organism>
<proteinExistence type="inferred from homology"/>
<feature type="domain" description="ABC transporter" evidence="8">
    <location>
        <begin position="11"/>
        <end position="262"/>
    </location>
</feature>
<dbReference type="PROSITE" id="PS50893">
    <property type="entry name" value="ABC_TRANSPORTER_2"/>
    <property type="match status" value="1"/>
</dbReference>
<dbReference type="RefSeq" id="WP_006189606.1">
    <property type="nucleotide sequence ID" value="NZ_ACYH01000054.1"/>
</dbReference>
<accession>C8PSN0</accession>
<dbReference type="SUPFAM" id="SSF52540">
    <property type="entry name" value="P-loop containing nucleoside triphosphate hydrolases"/>
    <property type="match status" value="1"/>
</dbReference>
<keyword evidence="4" id="KW-1003">Cell membrane</keyword>
<sequence>MNNQKSDEKILQVKNLQTWFWTDAGIVKAVDGVSFDLHKREMLAIVGESGSGKSVTNLAIMNLIPNPPGKIIGGEVWYGGKDVLKMDKNEIRQLRGNKISMIFQDPMTSLNPFLKISTQMIETIRLHQGLSKKDARDRAIEMLKLVGIPAAEKRVDCYPHQFSGGMRQRVMIAMGLSCDPEVLIADEPTSALDVTIQAQILDLIGDLSARLGTAVILITHSLGLVAGMCDRVCVMYAGRIVEQGEVDELFANPAHPYTRGLIKSVPRMDKKNAGRLFSISGQPPNVIDLPPCCPFYPRCSEAMPQCKTEYPASYSLSPSHRTSCWLYQSGKPAGEAAATVSNNAAAESAGNNE</sequence>